<protein>
    <submittedName>
        <fullName evidence="1">Uncharacterized protein</fullName>
    </submittedName>
</protein>
<organism evidence="1 2">
    <name type="scientific">Phytophthora aleatoria</name>
    <dbReference type="NCBI Taxonomy" id="2496075"/>
    <lineage>
        <taxon>Eukaryota</taxon>
        <taxon>Sar</taxon>
        <taxon>Stramenopiles</taxon>
        <taxon>Oomycota</taxon>
        <taxon>Peronosporomycetes</taxon>
        <taxon>Peronosporales</taxon>
        <taxon>Peronosporaceae</taxon>
        <taxon>Phytophthora</taxon>
    </lineage>
</organism>
<reference evidence="1" key="1">
    <citation type="submission" date="2021-01" db="EMBL/GenBank/DDBJ databases">
        <title>Phytophthora aleatoria, a newly-described species from Pinus radiata is distinct from Phytophthora cactorum isolates based on comparative genomics.</title>
        <authorList>
            <person name="Mcdougal R."/>
            <person name="Panda P."/>
            <person name="Williams N."/>
            <person name="Studholme D.J."/>
        </authorList>
    </citation>
    <scope>NUCLEOTIDE SEQUENCE</scope>
    <source>
        <strain evidence="1">NZFS 4037</strain>
    </source>
</reference>
<evidence type="ECO:0000313" key="2">
    <source>
        <dbReference type="Proteomes" id="UP000709295"/>
    </source>
</evidence>
<accession>A0A8J5I8Y5</accession>
<keyword evidence="2" id="KW-1185">Reference proteome</keyword>
<dbReference type="AlphaFoldDB" id="A0A8J5I8Y5"/>
<feature type="non-terminal residue" evidence="1">
    <location>
        <position position="1"/>
    </location>
</feature>
<gene>
    <name evidence="1" type="ORF">JG688_00013825</name>
</gene>
<dbReference type="EMBL" id="JAENGY010001222">
    <property type="protein sequence ID" value="KAG6951216.1"/>
    <property type="molecule type" value="Genomic_DNA"/>
</dbReference>
<proteinExistence type="predicted"/>
<dbReference type="Proteomes" id="UP000709295">
    <property type="component" value="Unassembled WGS sequence"/>
</dbReference>
<comment type="caution">
    <text evidence="1">The sequence shown here is derived from an EMBL/GenBank/DDBJ whole genome shotgun (WGS) entry which is preliminary data.</text>
</comment>
<evidence type="ECO:0000313" key="1">
    <source>
        <dbReference type="EMBL" id="KAG6951216.1"/>
    </source>
</evidence>
<name>A0A8J5I8Y5_9STRA</name>
<sequence>TNGVPTKARSVSRSFCNVHCHQQTFNPPCRVLPTSTATMSDLSISTNFVESASIDELREMGLLRRDIEPLMDPQSPLTYGVVSDHGRNVSNVILDTRSALQQRCRDFARRQGCSLRVASNSWRKAAKEGNAKYGSKRLKGQLPLVVGNVEQCPFSITVYGLRDQWKITQMNLAHHHHLHAGFQENTFVEGGLADDTTRQRQRDVPYGMMRGVLEREMLPSYSGTWGL</sequence>